<dbReference type="AlphaFoldDB" id="A0A139H7U4"/>
<evidence type="ECO:0000256" key="1">
    <source>
        <dbReference type="SAM" id="MobiDB-lite"/>
    </source>
</evidence>
<feature type="region of interest" description="Disordered" evidence="1">
    <location>
        <begin position="1"/>
        <end position="69"/>
    </location>
</feature>
<dbReference type="EMBL" id="LFZN01000111">
    <property type="protein sequence ID" value="KXS98533.1"/>
    <property type="molecule type" value="Genomic_DNA"/>
</dbReference>
<name>A0A139H7U4_9PEZI</name>
<gene>
    <name evidence="3" type="ORF">AC578_5501</name>
</gene>
<feature type="transmembrane region" description="Helical" evidence="2">
    <location>
        <begin position="213"/>
        <end position="237"/>
    </location>
</feature>
<feature type="region of interest" description="Disordered" evidence="1">
    <location>
        <begin position="444"/>
        <end position="463"/>
    </location>
</feature>
<feature type="region of interest" description="Disordered" evidence="1">
    <location>
        <begin position="93"/>
        <end position="128"/>
    </location>
</feature>
<dbReference type="STRING" id="321146.A0A139H7U4"/>
<dbReference type="OrthoDB" id="5420724at2759"/>
<evidence type="ECO:0000256" key="2">
    <source>
        <dbReference type="SAM" id="Phobius"/>
    </source>
</evidence>
<evidence type="ECO:0000313" key="3">
    <source>
        <dbReference type="EMBL" id="KXS98533.1"/>
    </source>
</evidence>
<feature type="transmembrane region" description="Helical" evidence="2">
    <location>
        <begin position="314"/>
        <end position="341"/>
    </location>
</feature>
<evidence type="ECO:0000313" key="4">
    <source>
        <dbReference type="Proteomes" id="UP000070133"/>
    </source>
</evidence>
<feature type="transmembrane region" description="Helical" evidence="2">
    <location>
        <begin position="249"/>
        <end position="273"/>
    </location>
</feature>
<feature type="transmembrane region" description="Helical" evidence="2">
    <location>
        <begin position="167"/>
        <end position="193"/>
    </location>
</feature>
<dbReference type="PANTHER" id="PTHR42069:SF1">
    <property type="entry name" value="MARVEL DOMAIN-CONTAINING PROTEIN"/>
    <property type="match status" value="1"/>
</dbReference>
<keyword evidence="2" id="KW-0812">Transmembrane</keyword>
<organism evidence="3 4">
    <name type="scientific">Pseudocercospora eumusae</name>
    <dbReference type="NCBI Taxonomy" id="321146"/>
    <lineage>
        <taxon>Eukaryota</taxon>
        <taxon>Fungi</taxon>
        <taxon>Dikarya</taxon>
        <taxon>Ascomycota</taxon>
        <taxon>Pezizomycotina</taxon>
        <taxon>Dothideomycetes</taxon>
        <taxon>Dothideomycetidae</taxon>
        <taxon>Mycosphaerellales</taxon>
        <taxon>Mycosphaerellaceae</taxon>
        <taxon>Pseudocercospora</taxon>
    </lineage>
</organism>
<sequence length="512" mass="57450">MSDTHKKEVQFAVRERSASADSQATSQSTLSVKAPSLQSPRTARFAEATAVNSPIEAKPGSNPFKEPAPQHFMAQPQVSDVGFGYVNKHDSVEMPNTDYEPPVTAREMPKSPLKSAMKTPGAPPRDLHNILSPTFKQEEVLEKHEKFTEKEQAKDLKIKTRVRVAKFLLRGVNFSCSLIVLAMLASTFAIFNATKAIPPRNNLPPWAENQKTWPQILLLCIACVSLFACIVIFYGYWRGGHRRAEKAAVYYTAFAVVFFIVSIVMWGVGAAVIQTQKNNSNNKDMWGWACVNNERRSLFENEVSYQLICRLQNWSLVCAIIEIVVELITISVYGIVFWRFYSKRQLRKSMAARDRARSDLYLAQLRSQSAPNTPAPFSPRDGGWRPPQHDYYQHASALEDGHLGAQYVDADRKAQPAPFRLQAPPIKVTNATPKMAQMGFTPVTTTTRERTPSPPEQVDQRSPLMAEAPREVQQEHFAAAPGEQVYDAVPIPGAYEAPLSPGYEHRQMNFPR</sequence>
<keyword evidence="4" id="KW-1185">Reference proteome</keyword>
<evidence type="ECO:0008006" key="5">
    <source>
        <dbReference type="Google" id="ProtNLM"/>
    </source>
</evidence>
<reference evidence="3 4" key="1">
    <citation type="submission" date="2015-07" db="EMBL/GenBank/DDBJ databases">
        <title>Comparative genomics of the Sigatoka disease complex on banana suggests a link between parallel evolutionary changes in Pseudocercospora fijiensis and Pseudocercospora eumusae and increased virulence on the banana host.</title>
        <authorList>
            <person name="Chang T.-C."/>
            <person name="Salvucci A."/>
            <person name="Crous P.W."/>
            <person name="Stergiopoulos I."/>
        </authorList>
    </citation>
    <scope>NUCLEOTIDE SEQUENCE [LARGE SCALE GENOMIC DNA]</scope>
    <source>
        <strain evidence="3 4">CBS 114824</strain>
    </source>
</reference>
<accession>A0A139H7U4</accession>
<proteinExistence type="predicted"/>
<keyword evidence="2" id="KW-0472">Membrane</keyword>
<feature type="compositionally biased region" description="Basic and acidic residues" evidence="1">
    <location>
        <begin position="1"/>
        <end position="18"/>
    </location>
</feature>
<dbReference type="PANTHER" id="PTHR42069">
    <property type="entry name" value="HYPHAL ANASTAMOSIS-8 PROTEIN"/>
    <property type="match status" value="1"/>
</dbReference>
<keyword evidence="2" id="KW-1133">Transmembrane helix</keyword>
<comment type="caution">
    <text evidence="3">The sequence shown here is derived from an EMBL/GenBank/DDBJ whole genome shotgun (WGS) entry which is preliminary data.</text>
</comment>
<feature type="compositionally biased region" description="Low complexity" evidence="1">
    <location>
        <begin position="19"/>
        <end position="31"/>
    </location>
</feature>
<dbReference type="Proteomes" id="UP000070133">
    <property type="component" value="Unassembled WGS sequence"/>
</dbReference>
<protein>
    <recommendedName>
        <fullName evidence="5">MARVEL domain-containing protein</fullName>
    </recommendedName>
</protein>